<dbReference type="SUPFAM" id="SSF90123">
    <property type="entry name" value="ABC transporter transmembrane region"/>
    <property type="match status" value="1"/>
</dbReference>
<dbReference type="InterPro" id="IPR036640">
    <property type="entry name" value="ABC1_TM_sf"/>
</dbReference>
<keyword evidence="2 4" id="KW-1133">Transmembrane helix</keyword>
<feature type="transmembrane region" description="Helical" evidence="4">
    <location>
        <begin position="133"/>
        <end position="153"/>
    </location>
</feature>
<dbReference type="GO" id="GO:0005524">
    <property type="term" value="F:ATP binding"/>
    <property type="evidence" value="ECO:0007669"/>
    <property type="project" value="InterPro"/>
</dbReference>
<keyword evidence="1 4" id="KW-0812">Transmembrane</keyword>
<proteinExistence type="predicted"/>
<reference evidence="6" key="1">
    <citation type="submission" date="2022-11" db="UniProtKB">
        <authorList>
            <consortium name="WormBaseParasite"/>
        </authorList>
    </citation>
    <scope>IDENTIFICATION</scope>
</reference>
<feature type="transmembrane region" description="Helical" evidence="4">
    <location>
        <begin position="319"/>
        <end position="335"/>
    </location>
</feature>
<organism evidence="5 6">
    <name type="scientific">Acrobeloides nanus</name>
    <dbReference type="NCBI Taxonomy" id="290746"/>
    <lineage>
        <taxon>Eukaryota</taxon>
        <taxon>Metazoa</taxon>
        <taxon>Ecdysozoa</taxon>
        <taxon>Nematoda</taxon>
        <taxon>Chromadorea</taxon>
        <taxon>Rhabditida</taxon>
        <taxon>Tylenchina</taxon>
        <taxon>Cephalobomorpha</taxon>
        <taxon>Cephaloboidea</taxon>
        <taxon>Cephalobidae</taxon>
        <taxon>Acrobeloides</taxon>
    </lineage>
</organism>
<evidence type="ECO:0000256" key="1">
    <source>
        <dbReference type="ARBA" id="ARBA00022692"/>
    </source>
</evidence>
<dbReference type="GO" id="GO:0016020">
    <property type="term" value="C:membrane"/>
    <property type="evidence" value="ECO:0007669"/>
    <property type="project" value="InterPro"/>
</dbReference>
<dbReference type="AlphaFoldDB" id="A0A914C421"/>
<keyword evidence="3 4" id="KW-0472">Membrane</keyword>
<dbReference type="WBParaSite" id="ACRNAN_Path_229.g852.t1">
    <property type="protein sequence ID" value="ACRNAN_Path_229.g852.t1"/>
    <property type="gene ID" value="ACRNAN_Path_229.g852"/>
</dbReference>
<feature type="transmembrane region" description="Helical" evidence="4">
    <location>
        <begin position="165"/>
        <end position="188"/>
    </location>
</feature>
<keyword evidence="5" id="KW-1185">Reference proteome</keyword>
<evidence type="ECO:0000313" key="5">
    <source>
        <dbReference type="Proteomes" id="UP000887540"/>
    </source>
</evidence>
<dbReference type="Proteomes" id="UP000887540">
    <property type="component" value="Unplaced"/>
</dbReference>
<protein>
    <submittedName>
        <fullName evidence="6">Uncharacterized protein</fullName>
    </submittedName>
</protein>
<sequence length="365" mass="42343">MQNDSNLLCNSPLWLPITKNSSISETISECFAFVAVSTLPLALAFITPIFLFVYSRIFIRPKLANTKLVIVKLFLPVLYAILSFSQFIYLNFAHISSSSTELYNNSLINLLFSCFVTISYIQCMRNGVVSSGLLHVCWFLQLLSLIPGTIIWWEVLWNPQEFQNLFGCITYALFFLISILLVILFSFADRHSTTYENFTGTKTLNPEQKSSALSRFVYWYANPLLWQGFKGAFTFENIWALDKRHTSEYLANKIYSILRNRHQTNKKSRIPWIFWPLVQATWIPLLACLIFSLIIQPFIMIGPLFLKWVVDSISNENPFWLSSLIVICMYVLYCFRECLFAKMDIYGLEAYMNAKSVLMNIIFDK</sequence>
<evidence type="ECO:0000256" key="2">
    <source>
        <dbReference type="ARBA" id="ARBA00022989"/>
    </source>
</evidence>
<name>A0A914C421_9BILA</name>
<evidence type="ECO:0000313" key="6">
    <source>
        <dbReference type="WBParaSite" id="ACRNAN_Path_229.g852.t1"/>
    </source>
</evidence>
<evidence type="ECO:0000256" key="4">
    <source>
        <dbReference type="SAM" id="Phobius"/>
    </source>
</evidence>
<dbReference type="Gene3D" id="1.20.1560.10">
    <property type="entry name" value="ABC transporter type 1, transmembrane domain"/>
    <property type="match status" value="1"/>
</dbReference>
<feature type="transmembrane region" description="Helical" evidence="4">
    <location>
        <begin position="31"/>
        <end position="57"/>
    </location>
</feature>
<feature type="transmembrane region" description="Helical" evidence="4">
    <location>
        <begin position="69"/>
        <end position="90"/>
    </location>
</feature>
<accession>A0A914C421</accession>
<feature type="transmembrane region" description="Helical" evidence="4">
    <location>
        <begin position="102"/>
        <end position="121"/>
    </location>
</feature>
<feature type="transmembrane region" description="Helical" evidence="4">
    <location>
        <begin position="272"/>
        <end position="299"/>
    </location>
</feature>
<evidence type="ECO:0000256" key="3">
    <source>
        <dbReference type="ARBA" id="ARBA00023136"/>
    </source>
</evidence>